<sequence>MNAEAKKKVDVLSEELLPYIIAEQERRTTLYKRVMTAIQNGEKGVTIAEIRNKPPLIIRKGLMYRCPANRAPKEPDGSGMIMCEDDIEPTPVMYDSCLSAEDKELYVAENRYFFCNRHKVEGPDLPRNGSTVIGCAPIERTSLNYTTSRCALEDTDDVVVHYRYYPDKTYKFVTEMDPDHEVCDHWNPCQIGYIYSLPSPDQAVTANELWQDNINEYVPVNAKNYKTSPRKLLIPEGYEYHGIGKYLPNEKLQRLSSVNKPSRRKHSGNGHYLRDDEADSTVAPEGTAESEVSTAPGATETDAGSTTQAVNGASQGADPTGSSASSVSKRTVYKGPLTIKATVMGKYLSIVFEFSAFNVGYCTSYYVRFVNKLANRRNRYKYVRFLTLNAAATFVEPKTMHLIPSGRFNATSIDVKCRSCTLKGVMIRGLDGAVFNLDSSKFSMKPSIDLHGKPSKVLELDLNEAKPQDFGDYFAIIQSEDGTEERIKIISILSLKAPLTKESLTPGSHFDKNIKYQCGDCEVYDITCNGESVISAPGARVSITPHLKLINFNFPSFEEINACVYIVLFKRGIQEHKRILAVLEKVTITEVKTVPPPADGEQFEQEVQYSCSGTCTVDKVSVNGIILDAQTRRAGGAYAFYLVSDNSITIRITEYNEMYEGMFQAVFNTGTDLITKNILEIKDPAQKETKAEEGSSGSPNNGTGGDAKGAEGDKKGAEADDKATTIESSEATTVDGAAEASTEAPAPP</sequence>
<organism evidence="1 2">
    <name type="scientific">Dendrolimus kikuchii</name>
    <dbReference type="NCBI Taxonomy" id="765133"/>
    <lineage>
        <taxon>Eukaryota</taxon>
        <taxon>Metazoa</taxon>
        <taxon>Ecdysozoa</taxon>
        <taxon>Arthropoda</taxon>
        <taxon>Hexapoda</taxon>
        <taxon>Insecta</taxon>
        <taxon>Pterygota</taxon>
        <taxon>Neoptera</taxon>
        <taxon>Endopterygota</taxon>
        <taxon>Lepidoptera</taxon>
        <taxon>Glossata</taxon>
        <taxon>Ditrysia</taxon>
        <taxon>Bombycoidea</taxon>
        <taxon>Lasiocampidae</taxon>
        <taxon>Dendrolimus</taxon>
    </lineage>
</organism>
<evidence type="ECO:0000313" key="2">
    <source>
        <dbReference type="Proteomes" id="UP000824533"/>
    </source>
</evidence>
<gene>
    <name evidence="1" type="ORF">K1T71_000632</name>
</gene>
<dbReference type="Proteomes" id="UP000824533">
    <property type="component" value="Linkage Group LG01"/>
</dbReference>
<dbReference type="EMBL" id="CM034387">
    <property type="protein sequence ID" value="KAJ0184209.1"/>
    <property type="molecule type" value="Genomic_DNA"/>
</dbReference>
<comment type="caution">
    <text evidence="1">The sequence shown here is derived from an EMBL/GenBank/DDBJ whole genome shotgun (WGS) entry which is preliminary data.</text>
</comment>
<accession>A0ACC1DKF2</accession>
<name>A0ACC1DKF2_9NEOP</name>
<reference evidence="1 2" key="1">
    <citation type="journal article" date="2021" name="Front. Genet.">
        <title>Chromosome-Level Genome Assembly Reveals Significant Gene Expansion in the Toll and IMD Signaling Pathways of Dendrolimus kikuchii.</title>
        <authorList>
            <person name="Zhou J."/>
            <person name="Wu P."/>
            <person name="Xiong Z."/>
            <person name="Liu N."/>
            <person name="Zhao N."/>
            <person name="Ji M."/>
            <person name="Qiu Y."/>
            <person name="Yang B."/>
        </authorList>
    </citation>
    <scope>NUCLEOTIDE SEQUENCE [LARGE SCALE GENOMIC DNA]</scope>
    <source>
        <strain evidence="1">Ann1</strain>
    </source>
</reference>
<proteinExistence type="predicted"/>
<protein>
    <submittedName>
        <fullName evidence="1">Uncharacterized protein</fullName>
    </submittedName>
</protein>
<evidence type="ECO:0000313" key="1">
    <source>
        <dbReference type="EMBL" id="KAJ0184209.1"/>
    </source>
</evidence>
<keyword evidence="2" id="KW-1185">Reference proteome</keyword>